<gene>
    <name evidence="2" type="ORF">BDV96DRAFT_597413</name>
</gene>
<dbReference type="AlphaFoldDB" id="A0A6A5ZGH9"/>
<evidence type="ECO:0000313" key="3">
    <source>
        <dbReference type="Proteomes" id="UP000799770"/>
    </source>
</evidence>
<dbReference type="Proteomes" id="UP000799770">
    <property type="component" value="Unassembled WGS sequence"/>
</dbReference>
<keyword evidence="3" id="KW-1185">Reference proteome</keyword>
<accession>A0A6A5ZGH9</accession>
<evidence type="ECO:0000256" key="1">
    <source>
        <dbReference type="SAM" id="MobiDB-lite"/>
    </source>
</evidence>
<evidence type="ECO:0000313" key="2">
    <source>
        <dbReference type="EMBL" id="KAF2118610.1"/>
    </source>
</evidence>
<protein>
    <submittedName>
        <fullName evidence="2">Uncharacterized protein</fullName>
    </submittedName>
</protein>
<name>A0A6A5ZGH9_9PLEO</name>
<organism evidence="2 3">
    <name type="scientific">Lophiotrema nucula</name>
    <dbReference type="NCBI Taxonomy" id="690887"/>
    <lineage>
        <taxon>Eukaryota</taxon>
        <taxon>Fungi</taxon>
        <taxon>Dikarya</taxon>
        <taxon>Ascomycota</taxon>
        <taxon>Pezizomycotina</taxon>
        <taxon>Dothideomycetes</taxon>
        <taxon>Pleosporomycetidae</taxon>
        <taxon>Pleosporales</taxon>
        <taxon>Lophiotremataceae</taxon>
        <taxon>Lophiotrema</taxon>
    </lineage>
</organism>
<dbReference type="EMBL" id="ML977317">
    <property type="protein sequence ID" value="KAF2118610.1"/>
    <property type="molecule type" value="Genomic_DNA"/>
</dbReference>
<proteinExistence type="predicted"/>
<sequence>MADSPSGSPAVLTPTSSQETLDRGDPNALADSEAPSTNGPKSESESESDAEDEKNSKTSQESENDKAKEKEKGGIKWDLPRSEVHLAFGPEKYYFLRCGSNWRFVRSNSSVWKELDILNPTWVAFKHNTGFVICGEDVDDSQRTTIVHTWNDNFNVLAKDIDACGFLRQLHS</sequence>
<feature type="compositionally biased region" description="Basic and acidic residues" evidence="1">
    <location>
        <begin position="63"/>
        <end position="75"/>
    </location>
</feature>
<dbReference type="OrthoDB" id="4764735at2759"/>
<feature type="region of interest" description="Disordered" evidence="1">
    <location>
        <begin position="1"/>
        <end position="75"/>
    </location>
</feature>
<reference evidence="2" key="1">
    <citation type="journal article" date="2020" name="Stud. Mycol.">
        <title>101 Dothideomycetes genomes: a test case for predicting lifestyles and emergence of pathogens.</title>
        <authorList>
            <person name="Haridas S."/>
            <person name="Albert R."/>
            <person name="Binder M."/>
            <person name="Bloem J."/>
            <person name="Labutti K."/>
            <person name="Salamov A."/>
            <person name="Andreopoulos B."/>
            <person name="Baker S."/>
            <person name="Barry K."/>
            <person name="Bills G."/>
            <person name="Bluhm B."/>
            <person name="Cannon C."/>
            <person name="Castanera R."/>
            <person name="Culley D."/>
            <person name="Daum C."/>
            <person name="Ezra D."/>
            <person name="Gonzalez J."/>
            <person name="Henrissat B."/>
            <person name="Kuo A."/>
            <person name="Liang C."/>
            <person name="Lipzen A."/>
            <person name="Lutzoni F."/>
            <person name="Magnuson J."/>
            <person name="Mondo S."/>
            <person name="Nolan M."/>
            <person name="Ohm R."/>
            <person name="Pangilinan J."/>
            <person name="Park H.-J."/>
            <person name="Ramirez L."/>
            <person name="Alfaro M."/>
            <person name="Sun H."/>
            <person name="Tritt A."/>
            <person name="Yoshinaga Y."/>
            <person name="Zwiers L.-H."/>
            <person name="Turgeon B."/>
            <person name="Goodwin S."/>
            <person name="Spatafora J."/>
            <person name="Crous P."/>
            <person name="Grigoriev I."/>
        </authorList>
    </citation>
    <scope>NUCLEOTIDE SEQUENCE</scope>
    <source>
        <strain evidence="2">CBS 627.86</strain>
    </source>
</reference>